<feature type="domain" description="VOC" evidence="2">
    <location>
        <begin position="159"/>
        <end position="284"/>
    </location>
</feature>
<accession>A0ABN1FPX3</accession>
<dbReference type="InterPro" id="IPR052537">
    <property type="entry name" value="Extradiol_RC_dioxygenase"/>
</dbReference>
<dbReference type="RefSeq" id="WP_343896864.1">
    <property type="nucleotide sequence ID" value="NZ_BAAAFZ010000060.1"/>
</dbReference>
<evidence type="ECO:0000313" key="4">
    <source>
        <dbReference type="Proteomes" id="UP001501588"/>
    </source>
</evidence>
<evidence type="ECO:0000256" key="1">
    <source>
        <dbReference type="SAM" id="MobiDB-lite"/>
    </source>
</evidence>
<comment type="caution">
    <text evidence="3">The sequence shown here is derived from an EMBL/GenBank/DDBJ whole genome shotgun (WGS) entry which is preliminary data.</text>
</comment>
<dbReference type="SUPFAM" id="SSF54593">
    <property type="entry name" value="Glyoxalase/Bleomycin resistance protein/Dihydroxybiphenyl dioxygenase"/>
    <property type="match status" value="1"/>
</dbReference>
<dbReference type="CDD" id="cd08347">
    <property type="entry name" value="PcpA_C_like"/>
    <property type="match status" value="1"/>
</dbReference>
<dbReference type="Proteomes" id="UP001501588">
    <property type="component" value="Unassembled WGS sequence"/>
</dbReference>
<organism evidence="3 4">
    <name type="scientific">Craurococcus roseus</name>
    <dbReference type="NCBI Taxonomy" id="77585"/>
    <lineage>
        <taxon>Bacteria</taxon>
        <taxon>Pseudomonadati</taxon>
        <taxon>Pseudomonadota</taxon>
        <taxon>Alphaproteobacteria</taxon>
        <taxon>Acetobacterales</taxon>
        <taxon>Acetobacteraceae</taxon>
        <taxon>Craurococcus</taxon>
    </lineage>
</organism>
<name>A0ABN1FPX3_9PROT</name>
<dbReference type="InterPro" id="IPR029068">
    <property type="entry name" value="Glyas_Bleomycin-R_OHBP_Dase"/>
</dbReference>
<feature type="domain" description="VOC" evidence="2">
    <location>
        <begin position="11"/>
        <end position="137"/>
    </location>
</feature>
<evidence type="ECO:0000313" key="3">
    <source>
        <dbReference type="EMBL" id="GAA0595231.1"/>
    </source>
</evidence>
<gene>
    <name evidence="3" type="ORF">GCM10009416_36940</name>
</gene>
<dbReference type="Gene3D" id="3.10.180.10">
    <property type="entry name" value="2,3-Dihydroxybiphenyl 1,2-Dioxygenase, domain 1"/>
    <property type="match status" value="2"/>
</dbReference>
<dbReference type="GO" id="GO:0051213">
    <property type="term" value="F:dioxygenase activity"/>
    <property type="evidence" value="ECO:0007669"/>
    <property type="project" value="UniProtKB-KW"/>
</dbReference>
<keyword evidence="4" id="KW-1185">Reference proteome</keyword>
<dbReference type="Pfam" id="PF00903">
    <property type="entry name" value="Glyoxalase"/>
    <property type="match status" value="2"/>
</dbReference>
<evidence type="ECO:0000259" key="2">
    <source>
        <dbReference type="PROSITE" id="PS51819"/>
    </source>
</evidence>
<sequence length="321" mass="34649">MSDAPAPALTGLHHLTAVSADAPGNLRFYTRALGMRLVKRTVNQDDTAAYHLFYGDGLASPGSDITFFDWPVGRERRGNNSVTRTGLRVSGGAEALDWWAGRFRGLDVPHGAVAERDGRLVLDFEDPEGQRLSLVDDGGTGGGEPWDRSPVPPERQIRGLGPVEMTVPDFGPTDAVLTGVMGMRRARTYANADGEVQVYGMGEGGSGPAAELHVAVRPDLPPARPGAGGVHHVAFRTADEAQYRAWAERLSSLRVRNSGPVDRHYFRSLYFREPGGVLFEIATDGPGFAVDEPLESLGESLSLPPFLEGRRAEIEARLKPI</sequence>
<dbReference type="EMBL" id="BAAAFZ010000060">
    <property type="protein sequence ID" value="GAA0595231.1"/>
    <property type="molecule type" value="Genomic_DNA"/>
</dbReference>
<dbReference type="PANTHER" id="PTHR36110">
    <property type="entry name" value="RING-CLEAVING DIOXYGENASE MHQE-RELATED"/>
    <property type="match status" value="1"/>
</dbReference>
<feature type="region of interest" description="Disordered" evidence="1">
    <location>
        <begin position="134"/>
        <end position="153"/>
    </location>
</feature>
<dbReference type="InterPro" id="IPR004360">
    <property type="entry name" value="Glyas_Fos-R_dOase_dom"/>
</dbReference>
<keyword evidence="3" id="KW-0560">Oxidoreductase</keyword>
<keyword evidence="3" id="KW-0223">Dioxygenase</keyword>
<dbReference type="InterPro" id="IPR037523">
    <property type="entry name" value="VOC_core"/>
</dbReference>
<dbReference type="PANTHER" id="PTHR36110:SF4">
    <property type="entry name" value="RING-CLEAVING DIOXYGENASE MHQA-RELATED"/>
    <property type="match status" value="1"/>
</dbReference>
<proteinExistence type="predicted"/>
<protein>
    <submittedName>
        <fullName evidence="3">Ring-cleaving dioxygenase</fullName>
    </submittedName>
</protein>
<dbReference type="PROSITE" id="PS51819">
    <property type="entry name" value="VOC"/>
    <property type="match status" value="2"/>
</dbReference>
<reference evidence="3 4" key="1">
    <citation type="journal article" date="2019" name="Int. J. Syst. Evol. Microbiol.">
        <title>The Global Catalogue of Microorganisms (GCM) 10K type strain sequencing project: providing services to taxonomists for standard genome sequencing and annotation.</title>
        <authorList>
            <consortium name="The Broad Institute Genomics Platform"/>
            <consortium name="The Broad Institute Genome Sequencing Center for Infectious Disease"/>
            <person name="Wu L."/>
            <person name="Ma J."/>
        </authorList>
    </citation>
    <scope>NUCLEOTIDE SEQUENCE [LARGE SCALE GENOMIC DNA]</scope>
    <source>
        <strain evidence="3 4">JCM 9933</strain>
    </source>
</reference>